<evidence type="ECO:0000313" key="2">
    <source>
        <dbReference type="Proteomes" id="UP001243364"/>
    </source>
</evidence>
<accession>A0ABU0PX10</accession>
<keyword evidence="2" id="KW-1185">Reference proteome</keyword>
<protein>
    <submittedName>
        <fullName evidence="1">Uncharacterized protein</fullName>
    </submittedName>
</protein>
<organism evidence="1 2">
    <name type="scientific">Streptomyces achromogenes</name>
    <dbReference type="NCBI Taxonomy" id="67255"/>
    <lineage>
        <taxon>Bacteria</taxon>
        <taxon>Bacillati</taxon>
        <taxon>Actinomycetota</taxon>
        <taxon>Actinomycetes</taxon>
        <taxon>Kitasatosporales</taxon>
        <taxon>Streptomycetaceae</taxon>
        <taxon>Streptomyces</taxon>
    </lineage>
</organism>
<comment type="caution">
    <text evidence="1">The sequence shown here is derived from an EMBL/GenBank/DDBJ whole genome shotgun (WGS) entry which is preliminary data.</text>
</comment>
<evidence type="ECO:0000313" key="1">
    <source>
        <dbReference type="EMBL" id="MDQ0682666.1"/>
    </source>
</evidence>
<reference evidence="1 2" key="1">
    <citation type="submission" date="2023-07" db="EMBL/GenBank/DDBJ databases">
        <title>Comparative genomics of wheat-associated soil bacteria to identify genetic determinants of phenazine resistance.</title>
        <authorList>
            <person name="Mouncey N."/>
        </authorList>
    </citation>
    <scope>NUCLEOTIDE SEQUENCE [LARGE SCALE GENOMIC DNA]</scope>
    <source>
        <strain evidence="1 2">W4I19-2</strain>
    </source>
</reference>
<dbReference type="EMBL" id="JAUSYA010000001">
    <property type="protein sequence ID" value="MDQ0682666.1"/>
    <property type="molecule type" value="Genomic_DNA"/>
</dbReference>
<dbReference type="Proteomes" id="UP001243364">
    <property type="component" value="Unassembled WGS sequence"/>
</dbReference>
<gene>
    <name evidence="1" type="ORF">QFZ56_001629</name>
</gene>
<proteinExistence type="predicted"/>
<name>A0ABU0PX10_STRAH</name>
<sequence>MSRAAAAEEATVRRPLLLVRAAVKDVRYWTQPPVRTATVRAAASAPSASWRLTARVLPCSARAHTEKSYFLPCSTRTPVLYPEFVTDEPAASER</sequence>